<dbReference type="InterPro" id="IPR018480">
    <property type="entry name" value="PNAcMuramoyl-5peptid_Trfase_CS"/>
</dbReference>
<evidence type="ECO:0000256" key="8">
    <source>
        <dbReference type="SAM" id="Phobius"/>
    </source>
</evidence>
<dbReference type="PANTHER" id="PTHR22926">
    <property type="entry name" value="PHOSPHO-N-ACETYLMURAMOYL-PENTAPEPTIDE-TRANSFERASE"/>
    <property type="match status" value="1"/>
</dbReference>
<organism evidence="9 10">
    <name type="scientific">Flavilitoribacter nigricans (strain ATCC 23147 / DSM 23189 / NBRC 102662 / NCIMB 1420 / SS-2)</name>
    <name type="common">Lewinella nigricans</name>
    <dbReference type="NCBI Taxonomy" id="1122177"/>
    <lineage>
        <taxon>Bacteria</taxon>
        <taxon>Pseudomonadati</taxon>
        <taxon>Bacteroidota</taxon>
        <taxon>Saprospiria</taxon>
        <taxon>Saprospirales</taxon>
        <taxon>Lewinellaceae</taxon>
        <taxon>Flavilitoribacter</taxon>
    </lineage>
</organism>
<comment type="cofactor">
    <cofactor evidence="7">
        <name>Mg(2+)</name>
        <dbReference type="ChEBI" id="CHEBI:18420"/>
    </cofactor>
</comment>
<feature type="transmembrane region" description="Helical" evidence="8">
    <location>
        <begin position="185"/>
        <end position="202"/>
    </location>
</feature>
<evidence type="ECO:0000256" key="5">
    <source>
        <dbReference type="ARBA" id="ARBA00022989"/>
    </source>
</evidence>
<name>A0A2D0NBT7_FLAN2</name>
<feature type="binding site" evidence="7">
    <location>
        <position position="213"/>
    </location>
    <ligand>
        <name>Mg(2+)</name>
        <dbReference type="ChEBI" id="CHEBI:18420"/>
    </ligand>
</feature>
<dbReference type="EMBL" id="PDUD01000021">
    <property type="protein sequence ID" value="PHN05639.1"/>
    <property type="molecule type" value="Genomic_DNA"/>
</dbReference>
<dbReference type="GO" id="GO:0009103">
    <property type="term" value="P:lipopolysaccharide biosynthetic process"/>
    <property type="evidence" value="ECO:0007669"/>
    <property type="project" value="TreeGrafter"/>
</dbReference>
<protein>
    <submittedName>
        <fullName evidence="9">Undecaprenyl-phosphate alpha-N-acetylglucosaminyl 1-phosphate transferase</fullName>
    </submittedName>
</protein>
<evidence type="ECO:0000256" key="1">
    <source>
        <dbReference type="ARBA" id="ARBA00004651"/>
    </source>
</evidence>
<feature type="transmembrane region" description="Helical" evidence="8">
    <location>
        <begin position="161"/>
        <end position="179"/>
    </location>
</feature>
<evidence type="ECO:0000256" key="4">
    <source>
        <dbReference type="ARBA" id="ARBA00022692"/>
    </source>
</evidence>
<dbReference type="GO" id="GO:0071555">
    <property type="term" value="P:cell wall organization"/>
    <property type="evidence" value="ECO:0007669"/>
    <property type="project" value="TreeGrafter"/>
</dbReference>
<dbReference type="GO" id="GO:0044038">
    <property type="term" value="P:cell wall macromolecule biosynthetic process"/>
    <property type="evidence" value="ECO:0007669"/>
    <property type="project" value="TreeGrafter"/>
</dbReference>
<dbReference type="PROSITE" id="PS01348">
    <property type="entry name" value="MRAY_2"/>
    <property type="match status" value="1"/>
</dbReference>
<gene>
    <name evidence="9" type="ORF">CRP01_16415</name>
</gene>
<keyword evidence="7" id="KW-0479">Metal-binding</keyword>
<keyword evidence="6 8" id="KW-0472">Membrane</keyword>
<keyword evidence="5 8" id="KW-1133">Transmembrane helix</keyword>
<evidence type="ECO:0000256" key="2">
    <source>
        <dbReference type="ARBA" id="ARBA00022475"/>
    </source>
</evidence>
<comment type="subcellular location">
    <subcellularLocation>
        <location evidence="1">Cell membrane</location>
        <topology evidence="1">Multi-pass membrane protein</topology>
    </subcellularLocation>
</comment>
<evidence type="ECO:0000313" key="10">
    <source>
        <dbReference type="Proteomes" id="UP000223913"/>
    </source>
</evidence>
<dbReference type="GO" id="GO:0005886">
    <property type="term" value="C:plasma membrane"/>
    <property type="evidence" value="ECO:0007669"/>
    <property type="project" value="UniProtKB-SubCell"/>
</dbReference>
<dbReference type="Pfam" id="PF00953">
    <property type="entry name" value="Glycos_transf_4"/>
    <property type="match status" value="1"/>
</dbReference>
<keyword evidence="2" id="KW-1003">Cell membrane</keyword>
<keyword evidence="3 9" id="KW-0808">Transferase</keyword>
<evidence type="ECO:0000256" key="3">
    <source>
        <dbReference type="ARBA" id="ARBA00022679"/>
    </source>
</evidence>
<dbReference type="InterPro" id="IPR000715">
    <property type="entry name" value="Glycosyl_transferase_4"/>
</dbReference>
<dbReference type="AlphaFoldDB" id="A0A2D0NBT7"/>
<dbReference type="GO" id="GO:0046872">
    <property type="term" value="F:metal ion binding"/>
    <property type="evidence" value="ECO:0007669"/>
    <property type="project" value="UniProtKB-KW"/>
</dbReference>
<evidence type="ECO:0000256" key="7">
    <source>
        <dbReference type="PIRSR" id="PIRSR600715-1"/>
    </source>
</evidence>
<feature type="transmembrane region" description="Helical" evidence="8">
    <location>
        <begin position="70"/>
        <end position="89"/>
    </location>
</feature>
<accession>A0A2D0NBT7</accession>
<feature type="transmembrane region" description="Helical" evidence="8">
    <location>
        <begin position="251"/>
        <end position="268"/>
    </location>
</feature>
<feature type="transmembrane region" description="Helical" evidence="8">
    <location>
        <begin position="47"/>
        <end position="64"/>
    </location>
</feature>
<feature type="binding site" evidence="7">
    <location>
        <position position="153"/>
    </location>
    <ligand>
        <name>Mg(2+)</name>
        <dbReference type="ChEBI" id="CHEBI:18420"/>
    </ligand>
</feature>
<feature type="transmembrane region" description="Helical" evidence="8">
    <location>
        <begin position="135"/>
        <end position="154"/>
    </location>
</feature>
<dbReference type="PANTHER" id="PTHR22926:SF3">
    <property type="entry name" value="UNDECAPRENYL-PHOSPHATE ALPHA-N-ACETYLGLUCOSAMINYL 1-PHOSPHATE TRANSFERASE"/>
    <property type="match status" value="1"/>
</dbReference>
<keyword evidence="7" id="KW-0460">Magnesium</keyword>
<reference evidence="9 10" key="1">
    <citation type="submission" date="2017-10" db="EMBL/GenBank/DDBJ databases">
        <title>The draft genome sequence of Lewinella nigricans NBRC 102662.</title>
        <authorList>
            <person name="Wang K."/>
        </authorList>
    </citation>
    <scope>NUCLEOTIDE SEQUENCE [LARGE SCALE GENOMIC DNA]</scope>
    <source>
        <strain evidence="9 10">NBRC 102662</strain>
    </source>
</reference>
<keyword evidence="10" id="KW-1185">Reference proteome</keyword>
<dbReference type="OrthoDB" id="9783652at2"/>
<evidence type="ECO:0000313" key="9">
    <source>
        <dbReference type="EMBL" id="PHN05639.1"/>
    </source>
</evidence>
<feature type="transmembrane region" description="Helical" evidence="8">
    <location>
        <begin position="6"/>
        <end position="26"/>
    </location>
</feature>
<dbReference type="Proteomes" id="UP000223913">
    <property type="component" value="Unassembled WGS sequence"/>
</dbReference>
<feature type="transmembrane region" description="Helical" evidence="8">
    <location>
        <begin position="214"/>
        <end position="231"/>
    </location>
</feature>
<keyword evidence="4 8" id="KW-0812">Transmembrane</keyword>
<comment type="caution">
    <text evidence="9">The sequence shown here is derived from an EMBL/GenBank/DDBJ whole genome shotgun (WGS) entry which is preliminary data.</text>
</comment>
<dbReference type="CDD" id="cd06853">
    <property type="entry name" value="GT_WecA_like"/>
    <property type="match status" value="1"/>
</dbReference>
<feature type="transmembrane region" description="Helical" evidence="8">
    <location>
        <begin position="323"/>
        <end position="342"/>
    </location>
</feature>
<feature type="transmembrane region" description="Helical" evidence="8">
    <location>
        <begin position="101"/>
        <end position="123"/>
    </location>
</feature>
<sequence length="358" mass="39267">MFSVIFAFVTAFIVTYFAIPSIINIAEKKNLFDVPNQRSSHTRKTPSLGGIGIFAGAIFSIVFWTPFQAFGSLQFILCGFIILFLVGAKDDVLPMDPYKKMIAQFLAAAIIVFKTEVRISSLYGLFGVTAPMPEWLVIPISIFTVLVIINAFNLIDGIDGLAGSLGVIICGTLGCWFFVAGNWDLATVAFATVGAIVAFLRYNFSPAKIFMGDTGSLMIGLASAVLVLSFIELNSKLPVGTPYKLNDVPVVGIGIMIIPLFDTLRVFITRIIRGNSPFKADRRHIHHLLIDYGFSHMKATGILVSVNVFFITIVLGLQDVLDIHLLLLLVILIATGLTYFLHKANLEKKQQRDNDKPA</sequence>
<evidence type="ECO:0000256" key="6">
    <source>
        <dbReference type="ARBA" id="ARBA00023136"/>
    </source>
</evidence>
<proteinExistence type="predicted"/>
<dbReference type="GO" id="GO:0016780">
    <property type="term" value="F:phosphotransferase activity, for other substituted phosphate groups"/>
    <property type="evidence" value="ECO:0007669"/>
    <property type="project" value="InterPro"/>
</dbReference>
<feature type="transmembrane region" description="Helical" evidence="8">
    <location>
        <begin position="289"/>
        <end position="317"/>
    </location>
</feature>